<dbReference type="AlphaFoldDB" id="A0A7W7YJZ1"/>
<keyword evidence="1" id="KW-0238">DNA-binding</keyword>
<reference evidence="2 3" key="1">
    <citation type="submission" date="2020-08" db="EMBL/GenBank/DDBJ databases">
        <title>Genomic Encyclopedia of Type Strains, Phase IV (KMG-IV): sequencing the most valuable type-strain genomes for metagenomic binning, comparative biology and taxonomic classification.</title>
        <authorList>
            <person name="Goeker M."/>
        </authorList>
    </citation>
    <scope>NUCLEOTIDE SEQUENCE [LARGE SCALE GENOMIC DNA]</scope>
    <source>
        <strain evidence="2 3">DSM 12251</strain>
    </source>
</reference>
<dbReference type="RefSeq" id="WP_184207485.1">
    <property type="nucleotide sequence ID" value="NZ_JACHIF010000003.1"/>
</dbReference>
<evidence type="ECO:0000313" key="2">
    <source>
        <dbReference type="EMBL" id="MBB5037509.1"/>
    </source>
</evidence>
<dbReference type="InterPro" id="IPR000944">
    <property type="entry name" value="Tscrpt_reg_Rrf2"/>
</dbReference>
<name>A0A7W7YJZ1_9BACT</name>
<dbReference type="Gene3D" id="1.10.10.10">
    <property type="entry name" value="Winged helix-like DNA-binding domain superfamily/Winged helix DNA-binding domain"/>
    <property type="match status" value="1"/>
</dbReference>
<sequence length="185" mass="20139">MRLSLFSDYSLRVLLFGAVKGGAFPLHEVADAYNISRHHLVKVVNNLTKQGYLATRRGRGGGIILAMNPEDIMIGRLVRKTETSAPLVECFDSISNTCPIHSCCGLKGALAQAVGAFYSTLDRYTLKDILDRQNVQAMKDILLAPKPARTPSVAEEDLPDDLLTDDLTSDLLVDEEAELTPALPG</sequence>
<proteinExistence type="predicted"/>
<dbReference type="InterPro" id="IPR036388">
    <property type="entry name" value="WH-like_DNA-bd_sf"/>
</dbReference>
<dbReference type="PANTHER" id="PTHR33221">
    <property type="entry name" value="WINGED HELIX-TURN-HELIX TRANSCRIPTIONAL REGULATOR, RRF2 FAMILY"/>
    <property type="match status" value="1"/>
</dbReference>
<dbReference type="SUPFAM" id="SSF46785">
    <property type="entry name" value="Winged helix' DNA-binding domain"/>
    <property type="match status" value="1"/>
</dbReference>
<protein>
    <submittedName>
        <fullName evidence="2">Rrf2 family nitric oxide-sensitive transcriptional repressor</fullName>
    </submittedName>
</protein>
<dbReference type="InterPro" id="IPR036390">
    <property type="entry name" value="WH_DNA-bd_sf"/>
</dbReference>
<organism evidence="2 3">
    <name type="scientific">Prosthecobacter dejongeii</name>
    <dbReference type="NCBI Taxonomy" id="48465"/>
    <lineage>
        <taxon>Bacteria</taxon>
        <taxon>Pseudomonadati</taxon>
        <taxon>Verrucomicrobiota</taxon>
        <taxon>Verrucomicrobiia</taxon>
        <taxon>Verrucomicrobiales</taxon>
        <taxon>Verrucomicrobiaceae</taxon>
        <taxon>Prosthecobacter</taxon>
    </lineage>
</organism>
<evidence type="ECO:0000313" key="3">
    <source>
        <dbReference type="Proteomes" id="UP000534294"/>
    </source>
</evidence>
<dbReference type="PANTHER" id="PTHR33221:SF4">
    <property type="entry name" value="HTH-TYPE TRANSCRIPTIONAL REPRESSOR NSRR"/>
    <property type="match status" value="1"/>
</dbReference>
<dbReference type="GO" id="GO:0003700">
    <property type="term" value="F:DNA-binding transcription factor activity"/>
    <property type="evidence" value="ECO:0007669"/>
    <property type="project" value="TreeGrafter"/>
</dbReference>
<evidence type="ECO:0000256" key="1">
    <source>
        <dbReference type="ARBA" id="ARBA00023125"/>
    </source>
</evidence>
<accession>A0A7W7YJZ1</accession>
<dbReference type="Pfam" id="PF02082">
    <property type="entry name" value="Rrf2"/>
    <property type="match status" value="1"/>
</dbReference>
<dbReference type="NCBIfam" id="TIGR00738">
    <property type="entry name" value="rrf2_super"/>
    <property type="match status" value="1"/>
</dbReference>
<dbReference type="GO" id="GO:0005829">
    <property type="term" value="C:cytosol"/>
    <property type="evidence" value="ECO:0007669"/>
    <property type="project" value="TreeGrafter"/>
</dbReference>
<dbReference type="Proteomes" id="UP000534294">
    <property type="component" value="Unassembled WGS sequence"/>
</dbReference>
<dbReference type="InterPro" id="IPR030489">
    <property type="entry name" value="TR_Rrf2-type_CS"/>
</dbReference>
<keyword evidence="3" id="KW-1185">Reference proteome</keyword>
<comment type="caution">
    <text evidence="2">The sequence shown here is derived from an EMBL/GenBank/DDBJ whole genome shotgun (WGS) entry which is preliminary data.</text>
</comment>
<dbReference type="PROSITE" id="PS01332">
    <property type="entry name" value="HTH_RRF2_1"/>
    <property type="match status" value="1"/>
</dbReference>
<dbReference type="EMBL" id="JACHIF010000003">
    <property type="protein sequence ID" value="MBB5037509.1"/>
    <property type="molecule type" value="Genomic_DNA"/>
</dbReference>
<gene>
    <name evidence="2" type="ORF">HNQ64_001758</name>
</gene>
<dbReference type="GO" id="GO:0003677">
    <property type="term" value="F:DNA binding"/>
    <property type="evidence" value="ECO:0007669"/>
    <property type="project" value="UniProtKB-KW"/>
</dbReference>
<dbReference type="PROSITE" id="PS51197">
    <property type="entry name" value="HTH_RRF2_2"/>
    <property type="match status" value="1"/>
</dbReference>